<dbReference type="GeneID" id="79176990"/>
<keyword evidence="3" id="KW-1185">Reference proteome</keyword>
<dbReference type="AlphaFoldDB" id="M5E548"/>
<comment type="cofactor">
    <cofactor evidence="1">
        <name>Mg(2+)</name>
        <dbReference type="ChEBI" id="CHEBI:18420"/>
    </cofactor>
    <text evidence="1">Binds 2 magnesium ions per subunit.</text>
</comment>
<feature type="binding site" evidence="1">
    <location>
        <position position="81"/>
    </location>
    <ligand>
        <name>Mg(2+)</name>
        <dbReference type="ChEBI" id="CHEBI:18420"/>
        <label>1</label>
    </ligand>
</feature>
<proteinExistence type="predicted"/>
<evidence type="ECO:0000313" key="3">
    <source>
        <dbReference type="Proteomes" id="UP000011866"/>
    </source>
</evidence>
<dbReference type="Pfam" id="PF03747">
    <property type="entry name" value="ADP_ribosyl_GH"/>
    <property type="match status" value="1"/>
</dbReference>
<dbReference type="KEGG" id="tol:TOL_2174"/>
<sequence length="129" mass="14056">MSRKLGAIHATDKSQIFENNKYKPYCEKVRSIAALDFLSLSYDQINGSGYVVDSLESAPWCFMNASTFEESILLAANLGNDADTTAAVCGQISGAYYGVDSIPEKWRTKLAMSKEIEALALALFGNPES</sequence>
<dbReference type="PANTHER" id="PTHR16222:SF12">
    <property type="entry name" value="ADP-RIBOSYLGLYCOHYDROLASE-RELATED"/>
    <property type="match status" value="1"/>
</dbReference>
<keyword evidence="1" id="KW-0460">Magnesium</keyword>
<dbReference type="InterPro" id="IPR050792">
    <property type="entry name" value="ADP-ribosylglycohydrolase"/>
</dbReference>
<dbReference type="EMBL" id="HF680312">
    <property type="protein sequence ID" value="CCU72579.1"/>
    <property type="molecule type" value="Genomic_DNA"/>
</dbReference>
<feature type="binding site" evidence="1">
    <location>
        <position position="84"/>
    </location>
    <ligand>
        <name>Mg(2+)</name>
        <dbReference type="ChEBI" id="CHEBI:18420"/>
        <label>1</label>
    </ligand>
</feature>
<accession>M5E548</accession>
<dbReference type="Gene3D" id="1.10.4080.10">
    <property type="entry name" value="ADP-ribosylation/Crystallin J1"/>
    <property type="match status" value="1"/>
</dbReference>
<protein>
    <recommendedName>
        <fullName evidence="4">ADP-ribosylglycohydrolase</fullName>
    </recommendedName>
</protein>
<evidence type="ECO:0000313" key="2">
    <source>
        <dbReference type="EMBL" id="CCU72579.1"/>
    </source>
</evidence>
<dbReference type="SUPFAM" id="SSF101478">
    <property type="entry name" value="ADP-ribosylglycohydrolase"/>
    <property type="match status" value="1"/>
</dbReference>
<dbReference type="eggNOG" id="COG1397">
    <property type="taxonomic scope" value="Bacteria"/>
</dbReference>
<reference evidence="2 3" key="1">
    <citation type="journal article" date="2013" name="Genome Announc.">
        <title>Genome Sequence of Thalassolituus oleivorans MIL-1 (DSM 14913T).</title>
        <authorList>
            <person name="Golyshin P.N."/>
            <person name="Werner J."/>
            <person name="Chernikova T.N."/>
            <person name="Tran H."/>
            <person name="Ferrer M."/>
            <person name="Yakimov M.M."/>
            <person name="Teeling H."/>
            <person name="Golyshina O.V."/>
        </authorList>
    </citation>
    <scope>NUCLEOTIDE SEQUENCE [LARGE SCALE GENOMIC DNA]</scope>
    <source>
        <strain evidence="2 3">MIL-1</strain>
    </source>
</reference>
<organism evidence="2 3">
    <name type="scientific">Thalassolituus oleivorans MIL-1</name>
    <dbReference type="NCBI Taxonomy" id="1298593"/>
    <lineage>
        <taxon>Bacteria</taxon>
        <taxon>Pseudomonadati</taxon>
        <taxon>Pseudomonadota</taxon>
        <taxon>Gammaproteobacteria</taxon>
        <taxon>Oceanospirillales</taxon>
        <taxon>Oceanospirillaceae</taxon>
        <taxon>Thalassolituus</taxon>
    </lineage>
</organism>
<feature type="binding site" evidence="1">
    <location>
        <position position="83"/>
    </location>
    <ligand>
        <name>Mg(2+)</name>
        <dbReference type="ChEBI" id="CHEBI:18420"/>
        <label>1</label>
    </ligand>
</feature>
<dbReference type="PANTHER" id="PTHR16222">
    <property type="entry name" value="ADP-RIBOSYLGLYCOHYDROLASE"/>
    <property type="match status" value="1"/>
</dbReference>
<name>M5E548_9GAMM</name>
<dbReference type="Proteomes" id="UP000011866">
    <property type="component" value="Chromosome"/>
</dbReference>
<dbReference type="InterPro" id="IPR036705">
    <property type="entry name" value="Ribosyl_crysJ1_sf"/>
</dbReference>
<evidence type="ECO:0000256" key="1">
    <source>
        <dbReference type="PIRSR" id="PIRSR605502-1"/>
    </source>
</evidence>
<evidence type="ECO:0008006" key="4">
    <source>
        <dbReference type="Google" id="ProtNLM"/>
    </source>
</evidence>
<dbReference type="GO" id="GO:0046872">
    <property type="term" value="F:metal ion binding"/>
    <property type="evidence" value="ECO:0007669"/>
    <property type="project" value="UniProtKB-KW"/>
</dbReference>
<keyword evidence="1" id="KW-0479">Metal-binding</keyword>
<dbReference type="HOGENOM" id="CLU_160069_0_0_6"/>
<gene>
    <name evidence="2" type="ORF">TOL_2174</name>
</gene>
<dbReference type="RefSeq" id="WP_015487299.1">
    <property type="nucleotide sequence ID" value="NC_020888.1"/>
</dbReference>
<dbReference type="InterPro" id="IPR005502">
    <property type="entry name" value="Ribosyl_crysJ1"/>
</dbReference>